<feature type="region of interest" description="Disordered" evidence="1">
    <location>
        <begin position="280"/>
        <end position="333"/>
    </location>
</feature>
<evidence type="ECO:0000313" key="2">
    <source>
        <dbReference type="EMBL" id="GFN05625.1"/>
    </source>
</evidence>
<dbReference type="Proteomes" id="UP000498740">
    <property type="component" value="Unassembled WGS sequence"/>
</dbReference>
<reference evidence="2 3" key="1">
    <citation type="submission" date="2020-05" db="EMBL/GenBank/DDBJ databases">
        <title>Whole genome shotgun sequence of Streptomyces microflavus NBRC 13062.</title>
        <authorList>
            <person name="Komaki H."/>
            <person name="Tamura T."/>
        </authorList>
    </citation>
    <scope>NUCLEOTIDE SEQUENCE [LARGE SCALE GENOMIC DNA]</scope>
    <source>
        <strain evidence="2 3">NBRC 13062</strain>
    </source>
</reference>
<dbReference type="EMBL" id="BLWD01000001">
    <property type="protein sequence ID" value="GFN05625.1"/>
    <property type="molecule type" value="Genomic_DNA"/>
</dbReference>
<sequence length="333" mass="35350">MTEPAVAVPGMGTVHHLDDHRPAPDTTTAEPVSLVKDPAPAVVDGDEVEAVDRADNPLADWLTVPDAPVLPAWARSTASIKANAAALVRLSWWHTRYHALRIPKYLVKTVLLAARGFYRATVGMWPTLSAQDHTAAVKALRAQSKARPEDVELATRLQIAHAERTRTRRWRFGAAAVGVAAATLGFALADPMLQGGIATAVVTPLAYLGRGKETQFLDQGAPPLRVDMSAQQLNDALRAAGLLKSGKSGDEDGPKVSCSMGPVRDGRGWAVIFDLPGVAARPPPTSSRSGKSSLRNSEWMRSRSSCPGSAPRRAATPAASACGSRTMTPTWVP</sequence>
<gene>
    <name evidence="2" type="ORF">Smic_41810</name>
</gene>
<evidence type="ECO:0000313" key="3">
    <source>
        <dbReference type="Proteomes" id="UP000498740"/>
    </source>
</evidence>
<comment type="caution">
    <text evidence="2">The sequence shown here is derived from an EMBL/GenBank/DDBJ whole genome shotgun (WGS) entry which is preliminary data.</text>
</comment>
<evidence type="ECO:0000256" key="1">
    <source>
        <dbReference type="SAM" id="MobiDB-lite"/>
    </source>
</evidence>
<organism evidence="2 3">
    <name type="scientific">Streptomyces microflavus</name>
    <name type="common">Streptomyces lipmanii</name>
    <dbReference type="NCBI Taxonomy" id="1919"/>
    <lineage>
        <taxon>Bacteria</taxon>
        <taxon>Bacillati</taxon>
        <taxon>Actinomycetota</taxon>
        <taxon>Actinomycetes</taxon>
        <taxon>Kitasatosporales</taxon>
        <taxon>Streptomycetaceae</taxon>
        <taxon>Streptomyces</taxon>
    </lineage>
</organism>
<accession>A0A7J0CV67</accession>
<protein>
    <submittedName>
        <fullName evidence="2">Uncharacterized protein</fullName>
    </submittedName>
</protein>
<feature type="compositionally biased region" description="Low complexity" evidence="1">
    <location>
        <begin position="286"/>
        <end position="297"/>
    </location>
</feature>
<feature type="compositionally biased region" description="Low complexity" evidence="1">
    <location>
        <begin position="307"/>
        <end position="325"/>
    </location>
</feature>
<proteinExistence type="predicted"/>
<dbReference type="AlphaFoldDB" id="A0A7J0CV67"/>
<name>A0A7J0CV67_STRMI</name>
<feature type="region of interest" description="Disordered" evidence="1">
    <location>
        <begin position="1"/>
        <end position="30"/>
    </location>
</feature>